<keyword evidence="3" id="KW-1185">Reference proteome</keyword>
<accession>A0A914WLN4</accession>
<evidence type="ECO:0000256" key="1">
    <source>
        <dbReference type="SAM" id="Phobius"/>
    </source>
</evidence>
<reference evidence="4" key="1">
    <citation type="submission" date="2022-11" db="UniProtKB">
        <authorList>
            <consortium name="WormBaseParasite"/>
        </authorList>
    </citation>
    <scope>IDENTIFICATION</scope>
</reference>
<name>A0A914WLN4_9BILA</name>
<evidence type="ECO:0000313" key="4">
    <source>
        <dbReference type="WBParaSite" id="PSAMB.scaffold465size50227.g5982.t1"/>
    </source>
</evidence>
<keyword evidence="1" id="KW-1133">Transmembrane helix</keyword>
<dbReference type="Proteomes" id="UP000887566">
    <property type="component" value="Unplaced"/>
</dbReference>
<dbReference type="SUPFAM" id="SSF56436">
    <property type="entry name" value="C-type lectin-like"/>
    <property type="match status" value="1"/>
</dbReference>
<dbReference type="WBParaSite" id="PSAMB.scaffold465size50227.g5982.t1">
    <property type="protein sequence ID" value="PSAMB.scaffold465size50227.g5982.t1"/>
    <property type="gene ID" value="PSAMB.scaffold465size50227.g5982"/>
</dbReference>
<keyword evidence="1" id="KW-0472">Membrane</keyword>
<dbReference type="PROSITE" id="PS50041">
    <property type="entry name" value="C_TYPE_LECTIN_2"/>
    <property type="match status" value="1"/>
</dbReference>
<dbReference type="PANTHER" id="PTHR22803">
    <property type="entry name" value="MANNOSE, PHOSPHOLIPASE, LECTIN RECEPTOR RELATED"/>
    <property type="match status" value="1"/>
</dbReference>
<dbReference type="CDD" id="cd00037">
    <property type="entry name" value="CLECT"/>
    <property type="match status" value="1"/>
</dbReference>
<dbReference type="SMART" id="SM00034">
    <property type="entry name" value="CLECT"/>
    <property type="match status" value="1"/>
</dbReference>
<dbReference type="Pfam" id="PF00059">
    <property type="entry name" value="Lectin_C"/>
    <property type="match status" value="1"/>
</dbReference>
<dbReference type="InterPro" id="IPR016186">
    <property type="entry name" value="C-type_lectin-like/link_sf"/>
</dbReference>
<feature type="transmembrane region" description="Helical" evidence="1">
    <location>
        <begin position="135"/>
        <end position="156"/>
    </location>
</feature>
<proteinExistence type="predicted"/>
<dbReference type="InterPro" id="IPR001304">
    <property type="entry name" value="C-type_lectin-like"/>
</dbReference>
<organism evidence="3 4">
    <name type="scientific">Plectus sambesii</name>
    <dbReference type="NCBI Taxonomy" id="2011161"/>
    <lineage>
        <taxon>Eukaryota</taxon>
        <taxon>Metazoa</taxon>
        <taxon>Ecdysozoa</taxon>
        <taxon>Nematoda</taxon>
        <taxon>Chromadorea</taxon>
        <taxon>Plectida</taxon>
        <taxon>Plectina</taxon>
        <taxon>Plectoidea</taxon>
        <taxon>Plectidae</taxon>
        <taxon>Plectus</taxon>
    </lineage>
</organism>
<evidence type="ECO:0000313" key="3">
    <source>
        <dbReference type="Proteomes" id="UP000887566"/>
    </source>
</evidence>
<dbReference type="AlphaFoldDB" id="A0A914WLN4"/>
<evidence type="ECO:0000259" key="2">
    <source>
        <dbReference type="PROSITE" id="PS50041"/>
    </source>
</evidence>
<dbReference type="Gene3D" id="3.10.100.10">
    <property type="entry name" value="Mannose-Binding Protein A, subunit A"/>
    <property type="match status" value="1"/>
</dbReference>
<dbReference type="InterPro" id="IPR050111">
    <property type="entry name" value="C-type_lectin/snaclec_domain"/>
</dbReference>
<dbReference type="InterPro" id="IPR016187">
    <property type="entry name" value="CTDL_fold"/>
</dbReference>
<keyword evidence="1" id="KW-0812">Transmembrane</keyword>
<protein>
    <submittedName>
        <fullName evidence="4">C-type lectin domain-containing protein</fullName>
    </submittedName>
</protein>
<feature type="domain" description="C-type lectin" evidence="2">
    <location>
        <begin position="208"/>
        <end position="333"/>
    </location>
</feature>
<sequence>MGLVSSTEWQTSPLKAVKGHTSPDVRQSRCIKYKPQTYRLIKKNTELYLVYVFLEMESDFDQQESAEVRETRANSILNSAKDVVKHSSAQVHPQDHLQPLIENRNFAITSRNIDMLHQDSYAEMWIDRDKKERRIMFVILGTLLVFFVAGAILVYMRMLIKKIPVANNSTKTPQFARPSMKLLLNSTAIPQSPHTVAIVQGHRYVQFWRNYLYTLDTRQETWSSAEQKCAGWQGHLVSIADADEKVFVQGLQRNLHIWTGYSKVNGTGTDDFQWNDNSKSTFEDWASEGESNIDSNLHFGCVSQLPIGAGRNNITSGTWKIEPCDVKLPFLCKKLSPSTDFRRSY</sequence>